<comment type="caution">
    <text evidence="3">The sequence shown here is derived from an EMBL/GenBank/DDBJ whole genome shotgun (WGS) entry which is preliminary data.</text>
</comment>
<dbReference type="PROSITE" id="PS00409">
    <property type="entry name" value="PROKAR_NTER_METHYL"/>
    <property type="match status" value="1"/>
</dbReference>
<protein>
    <submittedName>
        <fullName evidence="3">Prepilin-type cleavage/methylation domain-containing protein</fullName>
    </submittedName>
</protein>
<dbReference type="PANTHER" id="PTHR30093">
    <property type="entry name" value="GENERAL SECRETION PATHWAY PROTEIN G"/>
    <property type="match status" value="1"/>
</dbReference>
<evidence type="ECO:0000256" key="1">
    <source>
        <dbReference type="SAM" id="Phobius"/>
    </source>
</evidence>
<dbReference type="RefSeq" id="WP_278442851.1">
    <property type="nucleotide sequence ID" value="NZ_CAXBMG010000029.1"/>
</dbReference>
<dbReference type="InterPro" id="IPR012902">
    <property type="entry name" value="N_methyl_site"/>
</dbReference>
<reference evidence="3 4" key="1">
    <citation type="journal article" date="2018" name="Nat. Biotechnol.">
        <title>A standardized bacterial taxonomy based on genome phylogeny substantially revises the tree of life.</title>
        <authorList>
            <person name="Parks D.H."/>
            <person name="Chuvochina M."/>
            <person name="Waite D.W."/>
            <person name="Rinke C."/>
            <person name="Skarshewski A."/>
            <person name="Chaumeil P.A."/>
            <person name="Hugenholtz P."/>
        </authorList>
    </citation>
    <scope>NUCLEOTIDE SEQUENCE [LARGE SCALE GENOMIC DNA]</scope>
    <source>
        <strain evidence="3">UBA9375</strain>
    </source>
</reference>
<keyword evidence="1" id="KW-0472">Membrane</keyword>
<dbReference type="PANTHER" id="PTHR30093:SF2">
    <property type="entry name" value="TYPE II SECRETION SYSTEM PROTEIN H"/>
    <property type="match status" value="1"/>
</dbReference>
<keyword evidence="1" id="KW-1133">Transmembrane helix</keyword>
<organism evidence="3 4">
    <name type="scientific">Gimesia maris</name>
    <dbReference type="NCBI Taxonomy" id="122"/>
    <lineage>
        <taxon>Bacteria</taxon>
        <taxon>Pseudomonadati</taxon>
        <taxon>Planctomycetota</taxon>
        <taxon>Planctomycetia</taxon>
        <taxon>Planctomycetales</taxon>
        <taxon>Planctomycetaceae</taxon>
        <taxon>Gimesia</taxon>
    </lineage>
</organism>
<dbReference type="InterPro" id="IPR045584">
    <property type="entry name" value="Pilin-like"/>
</dbReference>
<feature type="domain" description="DUF1559" evidence="2">
    <location>
        <begin position="34"/>
        <end position="331"/>
    </location>
</feature>
<dbReference type="NCBIfam" id="TIGR04294">
    <property type="entry name" value="pre_pil_HX9DG"/>
    <property type="match status" value="1"/>
</dbReference>
<dbReference type="AlphaFoldDB" id="A0A3D3R6D9"/>
<dbReference type="InterPro" id="IPR027558">
    <property type="entry name" value="Pre_pil_HX9DG_C"/>
</dbReference>
<keyword evidence="1" id="KW-0812">Transmembrane</keyword>
<evidence type="ECO:0000313" key="4">
    <source>
        <dbReference type="Proteomes" id="UP000263642"/>
    </source>
</evidence>
<sequence length="350" mass="37454">MKRLTSKRGFTLIELLVVIAIIAILIALLLPAVQQAREAARRSTCKNNMKQLGLALHNYNETHGVLPPGAINPAGARTAGFGSEEATNGLNHTGFTLLLPFIDQGPLYNKWNFDIASGGATNGFFTSVAGGWPNSNTPLGQTILPALLCPSDEGQTLEVRTDSSWMATSAARSNYLFCAGGHGNGWPGGNLYSAYRESSSNLPNGQTGIQYQGMFGFNGAAKFKAVTDGLSNSIAMTEGCIYGKRDDAYSPLWAQHRYAGTFAVNHPNIDASHINNKRYHINGPYDVLGATGAGSADDPRIYIEVASSVHEGGCHVLMGDGAVRFLSENMDHSQYALLTRIHDGQPTGEY</sequence>
<gene>
    <name evidence="3" type="ORF">DIT97_15790</name>
</gene>
<dbReference type="InterPro" id="IPR011453">
    <property type="entry name" value="DUF1559"/>
</dbReference>
<accession>A0A3D3R6D9</accession>
<dbReference type="NCBIfam" id="TIGR02532">
    <property type="entry name" value="IV_pilin_GFxxxE"/>
    <property type="match status" value="1"/>
</dbReference>
<evidence type="ECO:0000313" key="3">
    <source>
        <dbReference type="EMBL" id="HCO24421.1"/>
    </source>
</evidence>
<dbReference type="SUPFAM" id="SSF54523">
    <property type="entry name" value="Pili subunits"/>
    <property type="match status" value="1"/>
</dbReference>
<dbReference type="EMBL" id="DQAY01000094">
    <property type="protein sequence ID" value="HCO24421.1"/>
    <property type="molecule type" value="Genomic_DNA"/>
</dbReference>
<proteinExistence type="predicted"/>
<dbReference type="Gene3D" id="3.30.700.10">
    <property type="entry name" value="Glycoprotein, Type 4 Pilin"/>
    <property type="match status" value="1"/>
</dbReference>
<dbReference type="Proteomes" id="UP000263642">
    <property type="component" value="Unassembled WGS sequence"/>
</dbReference>
<dbReference type="Pfam" id="PF07596">
    <property type="entry name" value="SBP_bac_10"/>
    <property type="match status" value="1"/>
</dbReference>
<evidence type="ECO:0000259" key="2">
    <source>
        <dbReference type="Pfam" id="PF07596"/>
    </source>
</evidence>
<feature type="transmembrane region" description="Helical" evidence="1">
    <location>
        <begin position="12"/>
        <end position="33"/>
    </location>
</feature>
<name>A0A3D3R6D9_9PLAN</name>
<dbReference type="Pfam" id="PF07963">
    <property type="entry name" value="N_methyl"/>
    <property type="match status" value="1"/>
</dbReference>